<accession>A0ABM8YVP7</accession>
<dbReference type="InterPro" id="IPR010266">
    <property type="entry name" value="NnrS"/>
</dbReference>
<feature type="transmembrane region" description="Helical" evidence="1">
    <location>
        <begin position="50"/>
        <end position="68"/>
    </location>
</feature>
<feature type="transmembrane region" description="Helical" evidence="1">
    <location>
        <begin position="129"/>
        <end position="146"/>
    </location>
</feature>
<gene>
    <name evidence="2" type="ORF">NTG6680_0301</name>
</gene>
<evidence type="ECO:0000313" key="3">
    <source>
        <dbReference type="Proteomes" id="UP000839052"/>
    </source>
</evidence>
<keyword evidence="1" id="KW-0472">Membrane</keyword>
<keyword evidence="3" id="KW-1185">Reference proteome</keyword>
<feature type="transmembrane region" description="Helical" evidence="1">
    <location>
        <begin position="212"/>
        <end position="233"/>
    </location>
</feature>
<feature type="transmembrane region" description="Helical" evidence="1">
    <location>
        <begin position="381"/>
        <end position="401"/>
    </location>
</feature>
<evidence type="ECO:0000313" key="2">
    <source>
        <dbReference type="EMBL" id="CAG9931554.1"/>
    </source>
</evidence>
<sequence length="442" mass="49716">MSTFIKPSKNAQEKTQITPYYAALLSADKPHELMITSKQWHIFIAAPHRVMFFGGALQAIAVMVWLLTELLTRYGVLWHPIPWTITPSAAHAWLMIYGLFPLFMFGFLMTTYPRWMKGSEIPPHRYVPAFVLLMLGAVSFYIGLLISHTLLIVAIFSTLSGWILALYALLRVLLDTPHQDKRHPQLIFIALSLGWCGLVAYLIWLLGDNAVWLRFSIQGGLWLFLLPVFSSVAHRMIPFFTASALTHNYIASPYWAWWVMLVASAGHGLLKINDASAWLWLCDAPLAIVALHLTHSWGLRRSLKFPLLGVLHIGFAWLGIAMLLFTAQSFMLFISHGKTFIWGLAPLHALTIGCFSTLLIGMATRVTLGHSGLPMKVGNSINLMFMGLQLTAMLRLLADMLPMQAGHWLYVAAGTVWLACFGSWAVRYLPVYWRPRTDGRPG</sequence>
<protein>
    <submittedName>
        <fullName evidence="2">NnrS protein involved in response to NO</fullName>
    </submittedName>
</protein>
<dbReference type="Pfam" id="PF05940">
    <property type="entry name" value="NnrS"/>
    <property type="match status" value="1"/>
</dbReference>
<reference evidence="2 3" key="1">
    <citation type="submission" date="2021-10" db="EMBL/GenBank/DDBJ databases">
        <authorList>
            <person name="Koch H."/>
        </authorList>
    </citation>
    <scope>NUCLEOTIDE SEQUENCE [LARGE SCALE GENOMIC DNA]</scope>
    <source>
        <strain evidence="2">6680</strain>
    </source>
</reference>
<feature type="transmembrane region" description="Helical" evidence="1">
    <location>
        <begin position="186"/>
        <end position="206"/>
    </location>
</feature>
<feature type="transmembrane region" description="Helical" evidence="1">
    <location>
        <begin position="307"/>
        <end position="334"/>
    </location>
</feature>
<organism evidence="2 3">
    <name type="scientific">Candidatus Nitrotoga arctica</name>
    <dbReference type="NCBI Taxonomy" id="453162"/>
    <lineage>
        <taxon>Bacteria</taxon>
        <taxon>Pseudomonadati</taxon>
        <taxon>Pseudomonadota</taxon>
        <taxon>Betaproteobacteria</taxon>
        <taxon>Nitrosomonadales</taxon>
        <taxon>Gallionellaceae</taxon>
        <taxon>Candidatus Nitrotoga</taxon>
    </lineage>
</organism>
<keyword evidence="1" id="KW-1133">Transmembrane helix</keyword>
<dbReference type="EMBL" id="OU912926">
    <property type="protein sequence ID" value="CAG9931554.1"/>
    <property type="molecule type" value="Genomic_DNA"/>
</dbReference>
<feature type="transmembrane region" description="Helical" evidence="1">
    <location>
        <begin position="278"/>
        <end position="295"/>
    </location>
</feature>
<proteinExistence type="predicted"/>
<feature type="transmembrane region" description="Helical" evidence="1">
    <location>
        <begin position="407"/>
        <end position="426"/>
    </location>
</feature>
<feature type="transmembrane region" description="Helical" evidence="1">
    <location>
        <begin position="340"/>
        <end position="360"/>
    </location>
</feature>
<keyword evidence="1" id="KW-0812">Transmembrane</keyword>
<feature type="transmembrane region" description="Helical" evidence="1">
    <location>
        <begin position="152"/>
        <end position="174"/>
    </location>
</feature>
<feature type="transmembrane region" description="Helical" evidence="1">
    <location>
        <begin position="88"/>
        <end position="108"/>
    </location>
</feature>
<dbReference type="RefSeq" id="WP_239795647.1">
    <property type="nucleotide sequence ID" value="NZ_OU912926.1"/>
</dbReference>
<dbReference type="Proteomes" id="UP000839052">
    <property type="component" value="Chromosome"/>
</dbReference>
<evidence type="ECO:0000256" key="1">
    <source>
        <dbReference type="SAM" id="Phobius"/>
    </source>
</evidence>
<name>A0ABM8YVP7_9PROT</name>